<dbReference type="EMBL" id="CP026100">
    <property type="protein sequence ID" value="AYV48248.1"/>
    <property type="molecule type" value="Genomic_DNA"/>
</dbReference>
<dbReference type="EMBL" id="PJRQ01000014">
    <property type="protein sequence ID" value="PLR18001.1"/>
    <property type="molecule type" value="Genomic_DNA"/>
</dbReference>
<reference evidence="3 4" key="1">
    <citation type="submission" date="2017-12" db="EMBL/GenBank/DDBJ databases">
        <title>The genome sequence of Caulobacter flavus CGMCC1 15093.</title>
        <authorList>
            <person name="Gao J."/>
            <person name="Mao X."/>
            <person name="Sun J."/>
        </authorList>
    </citation>
    <scope>NUCLEOTIDE SEQUENCE [LARGE SCALE GENOMIC DNA]</scope>
    <source>
        <strain evidence="3 4">CGMCC1 15093</strain>
    </source>
</reference>
<gene>
    <name evidence="2" type="ORF">C1707_19385</name>
    <name evidence="3" type="ORF">CFHF_07855</name>
</gene>
<feature type="transmembrane region" description="Helical" evidence="1">
    <location>
        <begin position="198"/>
        <end position="219"/>
    </location>
</feature>
<feature type="transmembrane region" description="Helical" evidence="1">
    <location>
        <begin position="71"/>
        <end position="99"/>
    </location>
</feature>
<feature type="transmembrane region" description="Helical" evidence="1">
    <location>
        <begin position="239"/>
        <end position="258"/>
    </location>
</feature>
<organism evidence="3 4">
    <name type="scientific">Caulobacter flavus</name>
    <dbReference type="NCBI Taxonomy" id="1679497"/>
    <lineage>
        <taxon>Bacteria</taxon>
        <taxon>Pseudomonadati</taxon>
        <taxon>Pseudomonadota</taxon>
        <taxon>Alphaproteobacteria</taxon>
        <taxon>Caulobacterales</taxon>
        <taxon>Caulobacteraceae</taxon>
        <taxon>Caulobacter</taxon>
    </lineage>
</organism>
<sequence>MSQTVDQLPANPNLEAAKAMLERANALIDAVPKWLRVAAGVFFGLLGPTWMVNDYLKGFGQPGLGAFGDNLIIGILQAAGLVFALLVALIGMILAAPLFTRFFFAHQAKGLGFADHVNSPMLGAAKTASTNDFTPRPVLAYFAANASLVALAVIQGLQPYVKWLQHPPFWLAPSLLTLSPLGALLMVLLTIKPANRSSWASGAAMAIGFAFAMSAWSWVSSVDTLLTPNFSSDGATDPNRPAFILLVACGVHFALSAASHNRRATVVMIILAILSTLAFTPGSQMLIFNALRASNAGGGVVDYYPDPARKTLGGPLKSACLILTAGEYRIVRLTDDPEDCSAVRMRFFYSQLRHAPNEAVRRQRACGVMPIRRDAFAGALSLPAENGKTPDATAQTLVGCPPVIPKTR</sequence>
<keyword evidence="1" id="KW-0472">Membrane</keyword>
<dbReference type="Proteomes" id="UP000234483">
    <property type="component" value="Unassembled WGS sequence"/>
</dbReference>
<reference evidence="2 5" key="2">
    <citation type="submission" date="2018-01" db="EMBL/GenBank/DDBJ databases">
        <title>Complete genome sequence of Caulobacter flavus RHGG3.</title>
        <authorList>
            <person name="Yang E."/>
        </authorList>
    </citation>
    <scope>NUCLEOTIDE SEQUENCE [LARGE SCALE GENOMIC DNA]</scope>
    <source>
        <strain evidence="2 5">RHGG3</strain>
    </source>
</reference>
<dbReference type="AlphaFoldDB" id="A0A2N5CW25"/>
<proteinExistence type="predicted"/>
<keyword evidence="1" id="KW-1133">Transmembrane helix</keyword>
<keyword evidence="1" id="KW-0812">Transmembrane</keyword>
<evidence type="ECO:0000313" key="4">
    <source>
        <dbReference type="Proteomes" id="UP000234483"/>
    </source>
</evidence>
<dbReference type="Proteomes" id="UP000281192">
    <property type="component" value="Chromosome"/>
</dbReference>
<accession>A0A2N5CW25</accession>
<evidence type="ECO:0000256" key="1">
    <source>
        <dbReference type="SAM" id="Phobius"/>
    </source>
</evidence>
<evidence type="ECO:0000313" key="2">
    <source>
        <dbReference type="EMBL" id="AYV48248.1"/>
    </source>
</evidence>
<evidence type="ECO:0000313" key="3">
    <source>
        <dbReference type="EMBL" id="PLR18001.1"/>
    </source>
</evidence>
<keyword evidence="5" id="KW-1185">Reference proteome</keyword>
<dbReference type="KEGG" id="cfh:C1707_19385"/>
<feature type="transmembrane region" description="Helical" evidence="1">
    <location>
        <begin position="138"/>
        <end position="157"/>
    </location>
</feature>
<dbReference type="RefSeq" id="WP_101712465.1">
    <property type="nucleotide sequence ID" value="NZ_CP026100.1"/>
</dbReference>
<protein>
    <submittedName>
        <fullName evidence="3">Uncharacterized protein</fullName>
    </submittedName>
</protein>
<evidence type="ECO:0000313" key="5">
    <source>
        <dbReference type="Proteomes" id="UP000281192"/>
    </source>
</evidence>
<feature type="transmembrane region" description="Helical" evidence="1">
    <location>
        <begin position="34"/>
        <end position="51"/>
    </location>
</feature>
<name>A0A2N5CW25_9CAUL</name>
<feature type="transmembrane region" description="Helical" evidence="1">
    <location>
        <begin position="265"/>
        <end position="287"/>
    </location>
</feature>
<feature type="transmembrane region" description="Helical" evidence="1">
    <location>
        <begin position="169"/>
        <end position="191"/>
    </location>
</feature>